<gene>
    <name evidence="4" type="ORF">DPQ33_17435</name>
</gene>
<feature type="domain" description="DUF6844" evidence="3">
    <location>
        <begin position="287"/>
        <end position="380"/>
    </location>
</feature>
<evidence type="ECO:0000259" key="3">
    <source>
        <dbReference type="Pfam" id="PF20891"/>
    </source>
</evidence>
<feature type="signal peptide" evidence="2">
    <location>
        <begin position="1"/>
        <end position="27"/>
    </location>
</feature>
<feature type="compositionally biased region" description="Polar residues" evidence="1">
    <location>
        <begin position="576"/>
        <end position="589"/>
    </location>
</feature>
<sequence length="598" mass="65164">MNKVIHIAVLAATVVFSALVLTTVAKGQTTETVSAEPAAVQETQAAAEPLATQDQDAEAEQAEAPQAQDTIPAVQGRENGESASVQEELSALDVAGKAATSEAVVQTMEGVSVDSTEVVSVQQTQDGGEVVNAVQNVMAPKPSAPPAEEGSVAGAEPEYRDSMPSDDEVNDLVADASTPEGVDPSMKLQELIWNFETNGLGRRFLEMQDKKQLFYTTAFAPVNVKASSKDWVDHRVSAFRAAFVDAQAKYLEYLSTSVRARVVKSLDQDSRLPEFTEEEIANPSKLASLVNKLLALGGGILDEKLKEMGIDPSEYDAAPLSKKKQLMMKGIEQQTCVRSMAELVGVVPVKTFEAHDENGNYVVAVAIVASPKFRAFAKEVLENRENVQPNPLKVGGPSVRDQILREKKALLHEFGIRRIYDEDGYPVLISYGQSGNGYVGEDFQMRMHYREAAYDFAKNQALANFALLMDAFGNASRKTSENSQVQEVATATLNKDSVFTRTDTFKEMIKILNRRVEVQGSIHDFPGIRELSRWTLKHPENGQEVDGVVFAWSPRSAALAQELKRDPMEKPAAVQPKQQASGTAGSNVSKDFMSPDDF</sequence>
<reference evidence="4 5" key="1">
    <citation type="submission" date="2018-06" db="EMBL/GenBank/DDBJ databases">
        <title>Complete genome of Desulfovibrio indonesiensis P37SLT.</title>
        <authorList>
            <person name="Crispim J.S."/>
            <person name="Vidigal P.M.P."/>
            <person name="Silva L.C.F."/>
            <person name="Laguardia C.N."/>
            <person name="Araujo L.C."/>
            <person name="Dias R.S."/>
            <person name="Sousa M.P."/>
            <person name="Paula S.O."/>
            <person name="Silva C."/>
        </authorList>
    </citation>
    <scope>NUCLEOTIDE SEQUENCE [LARGE SCALE GENOMIC DNA]</scope>
    <source>
        <strain evidence="4 5">P37SLT</strain>
    </source>
</reference>
<organism evidence="4 5">
    <name type="scientific">Oceanidesulfovibrio indonesiensis</name>
    <dbReference type="NCBI Taxonomy" id="54767"/>
    <lineage>
        <taxon>Bacteria</taxon>
        <taxon>Pseudomonadati</taxon>
        <taxon>Thermodesulfobacteriota</taxon>
        <taxon>Desulfovibrionia</taxon>
        <taxon>Desulfovibrionales</taxon>
        <taxon>Desulfovibrionaceae</taxon>
        <taxon>Oceanidesulfovibrio</taxon>
    </lineage>
</organism>
<evidence type="ECO:0000256" key="2">
    <source>
        <dbReference type="SAM" id="SignalP"/>
    </source>
</evidence>
<evidence type="ECO:0000256" key="1">
    <source>
        <dbReference type="SAM" id="MobiDB-lite"/>
    </source>
</evidence>
<dbReference type="InterPro" id="IPR049286">
    <property type="entry name" value="DUF6844"/>
</dbReference>
<feature type="chain" id="PRO_5029657338" description="DUF6844 domain-containing protein" evidence="2">
    <location>
        <begin position="28"/>
        <end position="598"/>
    </location>
</feature>
<keyword evidence="2" id="KW-0732">Signal</keyword>
<keyword evidence="5" id="KW-1185">Reference proteome</keyword>
<protein>
    <recommendedName>
        <fullName evidence="3">DUF6844 domain-containing protein</fullName>
    </recommendedName>
</protein>
<feature type="region of interest" description="Disordered" evidence="1">
    <location>
        <begin position="139"/>
        <end position="167"/>
    </location>
</feature>
<evidence type="ECO:0000313" key="5">
    <source>
        <dbReference type="Proteomes" id="UP000448292"/>
    </source>
</evidence>
<proteinExistence type="predicted"/>
<comment type="caution">
    <text evidence="4">The sequence shown here is derived from an EMBL/GenBank/DDBJ whole genome shotgun (WGS) entry which is preliminary data.</text>
</comment>
<dbReference type="AlphaFoldDB" id="A0A7M3MAN5"/>
<dbReference type="Proteomes" id="UP000448292">
    <property type="component" value="Unassembled WGS sequence"/>
</dbReference>
<dbReference type="EMBL" id="QMIE01000024">
    <property type="protein sequence ID" value="TVM14498.1"/>
    <property type="molecule type" value="Genomic_DNA"/>
</dbReference>
<name>A0A7M3MAN5_9BACT</name>
<dbReference type="RefSeq" id="WP_144304505.1">
    <property type="nucleotide sequence ID" value="NZ_QMIE01000024.1"/>
</dbReference>
<feature type="region of interest" description="Disordered" evidence="1">
    <location>
        <begin position="30"/>
        <end position="87"/>
    </location>
</feature>
<dbReference type="Pfam" id="PF20891">
    <property type="entry name" value="DUF6844"/>
    <property type="match status" value="1"/>
</dbReference>
<feature type="region of interest" description="Disordered" evidence="1">
    <location>
        <begin position="563"/>
        <end position="598"/>
    </location>
</feature>
<accession>A0A7M3MAN5</accession>
<evidence type="ECO:0000313" key="4">
    <source>
        <dbReference type="EMBL" id="TVM14498.1"/>
    </source>
</evidence>
<dbReference type="OrthoDB" id="5352417at2"/>